<name>A0A382BW72_9ZZZZ</name>
<dbReference type="Gene3D" id="3.50.50.60">
    <property type="entry name" value="FAD/NAD(P)-binding domain"/>
    <property type="match status" value="1"/>
</dbReference>
<dbReference type="Pfam" id="PF13450">
    <property type="entry name" value="NAD_binding_8"/>
    <property type="match status" value="1"/>
</dbReference>
<proteinExistence type="predicted"/>
<dbReference type="AlphaFoldDB" id="A0A382BW72"/>
<sequence>MDKEIAVIGSGIAGLTTGWLCKESGANVTIFEANSKRGIDFHTLYLDQEDERSGYVDVPLRVMSPHAWPLTLKICEILGVKTFEVDTPVACSWLNEGTWFRSSKFRFGSKLIPWTPFRYLFHSETYRMLLGFLKIYKSNPDNINPGMTVKEFIKQQRVDPLFWKGLLYPLLTTICTCDEKSLDKWPALQIFDILQKIVFGVRLRRIEGGTKALAEKLGKGLNWQSGVCVDDLSEESEGIFLSSKNKKFGPFNNVICAVQANQLKFLPKDYELENKILNSFPYDSGTLWIHSDLRFMPKRKNDWSALHYQVKRDFSNSMFSVWVNPIEPAIAKHDPVFQTWNPIFEPKPEKVYKAVPMERAVVSGENQNLLKELNHLHQLPSRKVFFCGSYAAPGVPLLESAVRSAIKVVHQLGFDPVNQEMAEMCSSEIH</sequence>
<dbReference type="EMBL" id="UINC01031664">
    <property type="protein sequence ID" value="SVB18066.1"/>
    <property type="molecule type" value="Genomic_DNA"/>
</dbReference>
<dbReference type="GO" id="GO:0016491">
    <property type="term" value="F:oxidoreductase activity"/>
    <property type="evidence" value="ECO:0007669"/>
    <property type="project" value="TreeGrafter"/>
</dbReference>
<dbReference type="SUPFAM" id="SSF51905">
    <property type="entry name" value="FAD/NAD(P)-binding domain"/>
    <property type="match status" value="1"/>
</dbReference>
<organism evidence="1">
    <name type="scientific">marine metagenome</name>
    <dbReference type="NCBI Taxonomy" id="408172"/>
    <lineage>
        <taxon>unclassified sequences</taxon>
        <taxon>metagenomes</taxon>
        <taxon>ecological metagenomes</taxon>
    </lineage>
</organism>
<gene>
    <name evidence="1" type="ORF">METZ01_LOCUS170920</name>
</gene>
<protein>
    <submittedName>
        <fullName evidence="1">Uncharacterized protein</fullName>
    </submittedName>
</protein>
<reference evidence="1" key="1">
    <citation type="submission" date="2018-05" db="EMBL/GenBank/DDBJ databases">
        <authorList>
            <person name="Lanie J.A."/>
            <person name="Ng W.-L."/>
            <person name="Kazmierczak K.M."/>
            <person name="Andrzejewski T.M."/>
            <person name="Davidsen T.M."/>
            <person name="Wayne K.J."/>
            <person name="Tettelin H."/>
            <person name="Glass J.I."/>
            <person name="Rusch D."/>
            <person name="Podicherti R."/>
            <person name="Tsui H.-C.T."/>
            <person name="Winkler M.E."/>
        </authorList>
    </citation>
    <scope>NUCLEOTIDE SEQUENCE</scope>
</reference>
<dbReference type="PANTHER" id="PTHR42923">
    <property type="entry name" value="PROTOPORPHYRINOGEN OXIDASE"/>
    <property type="match status" value="1"/>
</dbReference>
<dbReference type="PANTHER" id="PTHR42923:SF17">
    <property type="entry name" value="AMINE OXIDASE DOMAIN-CONTAINING PROTEIN"/>
    <property type="match status" value="1"/>
</dbReference>
<evidence type="ECO:0000313" key="1">
    <source>
        <dbReference type="EMBL" id="SVB18066.1"/>
    </source>
</evidence>
<accession>A0A382BW72</accession>
<dbReference type="InterPro" id="IPR050464">
    <property type="entry name" value="Zeta_carotene_desat/Oxidored"/>
</dbReference>
<dbReference type="InterPro" id="IPR036188">
    <property type="entry name" value="FAD/NAD-bd_sf"/>
</dbReference>